<gene>
    <name evidence="1" type="ORF">PsorP6_012165</name>
</gene>
<evidence type="ECO:0000313" key="1">
    <source>
        <dbReference type="EMBL" id="KAI9919258.1"/>
    </source>
</evidence>
<reference evidence="1 2" key="1">
    <citation type="journal article" date="2022" name="bioRxiv">
        <title>The genome of the oomycete Peronosclerospora sorghi, a cosmopolitan pathogen of maize and sorghum, is inflated with dispersed pseudogenes.</title>
        <authorList>
            <person name="Fletcher K."/>
            <person name="Martin F."/>
            <person name="Isakeit T."/>
            <person name="Cavanaugh K."/>
            <person name="Magill C."/>
            <person name="Michelmore R."/>
        </authorList>
    </citation>
    <scope>NUCLEOTIDE SEQUENCE [LARGE SCALE GENOMIC DNA]</scope>
    <source>
        <strain evidence="1">P6</strain>
    </source>
</reference>
<keyword evidence="2" id="KW-1185">Reference proteome</keyword>
<comment type="caution">
    <text evidence="1">The sequence shown here is derived from an EMBL/GenBank/DDBJ whole genome shotgun (WGS) entry which is preliminary data.</text>
</comment>
<proteinExistence type="predicted"/>
<dbReference type="EMBL" id="CM047591">
    <property type="protein sequence ID" value="KAI9919258.1"/>
    <property type="molecule type" value="Genomic_DNA"/>
</dbReference>
<sequence length="296" mass="33839">MNARHFHKITHFDVEMPFPKKGRAALLGSSPAVAGHQHTLPNLWRKWKKKWKSWLSRKRNDRNEERGGQERGDGREGDTLEGEEEVGDEDPRDHLNVVLIGHVEAEEKIVCKVSNHYTTKNKNTVSIPYHAEHNKGKKKWEGYFPTDQRWIQESISHLSAPHERFEAVAQENAGSNGMKSVTLEGSSTKSVLHDDVVETSSSQKIYNLHSRRSRCSRYVRLKSLSSKTFRKRQFKVNEFLEDEVLKRGCFDALLEDPTYVSMGGYLASAANIVSLKNFKNGIVKARNQKKNSLPES</sequence>
<organism evidence="1 2">
    <name type="scientific">Peronosclerospora sorghi</name>
    <dbReference type="NCBI Taxonomy" id="230839"/>
    <lineage>
        <taxon>Eukaryota</taxon>
        <taxon>Sar</taxon>
        <taxon>Stramenopiles</taxon>
        <taxon>Oomycota</taxon>
        <taxon>Peronosporomycetes</taxon>
        <taxon>Peronosporales</taxon>
        <taxon>Peronosporaceae</taxon>
        <taxon>Peronosclerospora</taxon>
    </lineage>
</organism>
<evidence type="ECO:0000313" key="2">
    <source>
        <dbReference type="Proteomes" id="UP001163321"/>
    </source>
</evidence>
<protein>
    <submittedName>
        <fullName evidence="1">Uncharacterized protein</fullName>
    </submittedName>
</protein>
<accession>A0ACC0WME8</accession>
<name>A0ACC0WME8_9STRA</name>
<dbReference type="Proteomes" id="UP001163321">
    <property type="component" value="Chromosome 12"/>
</dbReference>